<feature type="transmembrane region" description="Helical" evidence="9">
    <location>
        <begin position="13"/>
        <end position="31"/>
    </location>
</feature>
<evidence type="ECO:0000256" key="1">
    <source>
        <dbReference type="ARBA" id="ARBA00004651"/>
    </source>
</evidence>
<dbReference type="InterPro" id="IPR052157">
    <property type="entry name" value="BCAA_transport_permease"/>
</dbReference>
<dbReference type="PANTHER" id="PTHR11795:SF450">
    <property type="entry name" value="ABC TRANSPORTER PERMEASE PROTEIN"/>
    <property type="match status" value="1"/>
</dbReference>
<evidence type="ECO:0000256" key="6">
    <source>
        <dbReference type="ARBA" id="ARBA00022989"/>
    </source>
</evidence>
<gene>
    <name evidence="10" type="ORF">F0Q34_14475</name>
</gene>
<proteinExistence type="inferred from homology"/>
<dbReference type="AlphaFoldDB" id="A0A5B2TF59"/>
<dbReference type="Proteomes" id="UP000322110">
    <property type="component" value="Unassembled WGS sequence"/>
</dbReference>
<feature type="transmembrane region" description="Helical" evidence="9">
    <location>
        <begin position="311"/>
        <end position="331"/>
    </location>
</feature>
<evidence type="ECO:0000256" key="9">
    <source>
        <dbReference type="SAM" id="Phobius"/>
    </source>
</evidence>
<dbReference type="EMBL" id="VUKA01000007">
    <property type="protein sequence ID" value="KAA2212528.1"/>
    <property type="molecule type" value="Genomic_DNA"/>
</dbReference>
<comment type="caution">
    <text evidence="10">The sequence shown here is derived from an EMBL/GenBank/DDBJ whole genome shotgun (WGS) entry which is preliminary data.</text>
</comment>
<comment type="subcellular location">
    <subcellularLocation>
        <location evidence="1">Cell membrane</location>
        <topology evidence="1">Multi-pass membrane protein</topology>
    </subcellularLocation>
</comment>
<evidence type="ECO:0000256" key="2">
    <source>
        <dbReference type="ARBA" id="ARBA00022448"/>
    </source>
</evidence>
<evidence type="ECO:0000313" key="10">
    <source>
        <dbReference type="EMBL" id="KAA2212528.1"/>
    </source>
</evidence>
<evidence type="ECO:0000256" key="3">
    <source>
        <dbReference type="ARBA" id="ARBA00022475"/>
    </source>
</evidence>
<keyword evidence="3" id="KW-1003">Cell membrane</keyword>
<dbReference type="InterPro" id="IPR001851">
    <property type="entry name" value="ABC_transp_permease"/>
</dbReference>
<dbReference type="GO" id="GO:0022857">
    <property type="term" value="F:transmembrane transporter activity"/>
    <property type="evidence" value="ECO:0007669"/>
    <property type="project" value="InterPro"/>
</dbReference>
<accession>A0A5B2TF59</accession>
<feature type="transmembrane region" description="Helical" evidence="9">
    <location>
        <begin position="194"/>
        <end position="216"/>
    </location>
</feature>
<keyword evidence="5" id="KW-0029">Amino-acid transport</keyword>
<keyword evidence="4 9" id="KW-0812">Transmembrane</keyword>
<dbReference type="Pfam" id="PF02653">
    <property type="entry name" value="BPD_transp_2"/>
    <property type="match status" value="1"/>
</dbReference>
<evidence type="ECO:0000256" key="4">
    <source>
        <dbReference type="ARBA" id="ARBA00022692"/>
    </source>
</evidence>
<comment type="similarity">
    <text evidence="8">Belongs to the binding-protein-dependent transport system permease family. LivHM subfamily.</text>
</comment>
<dbReference type="OrthoDB" id="8254706at2"/>
<reference evidence="10 11" key="1">
    <citation type="journal article" date="2015" name="Int. J. Syst. Evol. Microbiol.">
        <title>Roseomonas oryzae sp. nov., isolated from paddy rhizosphere soil.</title>
        <authorList>
            <person name="Ramaprasad E.V."/>
            <person name="Sasikala Ch."/>
            <person name="Ramana Ch.V."/>
        </authorList>
    </citation>
    <scope>NUCLEOTIDE SEQUENCE [LARGE SCALE GENOMIC DNA]</scope>
    <source>
        <strain evidence="10 11">KCTC 42542</strain>
    </source>
</reference>
<feature type="transmembrane region" description="Helical" evidence="9">
    <location>
        <begin position="61"/>
        <end position="80"/>
    </location>
</feature>
<dbReference type="GO" id="GO:0005886">
    <property type="term" value="C:plasma membrane"/>
    <property type="evidence" value="ECO:0007669"/>
    <property type="project" value="UniProtKB-SubCell"/>
</dbReference>
<keyword evidence="7 9" id="KW-0472">Membrane</keyword>
<name>A0A5B2TF59_9PROT</name>
<feature type="transmembrane region" description="Helical" evidence="9">
    <location>
        <begin position="36"/>
        <end position="55"/>
    </location>
</feature>
<organism evidence="10 11">
    <name type="scientific">Teichococcus oryzae</name>
    <dbReference type="NCBI Taxonomy" id="1608942"/>
    <lineage>
        <taxon>Bacteria</taxon>
        <taxon>Pseudomonadati</taxon>
        <taxon>Pseudomonadota</taxon>
        <taxon>Alphaproteobacteria</taxon>
        <taxon>Acetobacterales</taxon>
        <taxon>Roseomonadaceae</taxon>
        <taxon>Roseomonas</taxon>
    </lineage>
</organism>
<feature type="transmembrane region" description="Helical" evidence="9">
    <location>
        <begin position="237"/>
        <end position="263"/>
    </location>
</feature>
<evidence type="ECO:0000256" key="5">
    <source>
        <dbReference type="ARBA" id="ARBA00022970"/>
    </source>
</evidence>
<evidence type="ECO:0000313" key="11">
    <source>
        <dbReference type="Proteomes" id="UP000322110"/>
    </source>
</evidence>
<protein>
    <submittedName>
        <fullName evidence="10">Branched-chain amino acid ABC transporter permease</fullName>
    </submittedName>
</protein>
<feature type="transmembrane region" description="Helical" evidence="9">
    <location>
        <begin position="95"/>
        <end position="114"/>
    </location>
</feature>
<evidence type="ECO:0000256" key="8">
    <source>
        <dbReference type="ARBA" id="ARBA00037998"/>
    </source>
</evidence>
<keyword evidence="6 9" id="KW-1133">Transmembrane helix</keyword>
<feature type="transmembrane region" description="Helical" evidence="9">
    <location>
        <begin position="150"/>
        <end position="174"/>
    </location>
</feature>
<dbReference type="GO" id="GO:0006865">
    <property type="term" value="P:amino acid transport"/>
    <property type="evidence" value="ECO:0007669"/>
    <property type="project" value="UniProtKB-KW"/>
</dbReference>
<dbReference type="RefSeq" id="WP_149812935.1">
    <property type="nucleotide sequence ID" value="NZ_VUKA01000007.1"/>
</dbReference>
<keyword evidence="11" id="KW-1185">Reference proteome</keyword>
<feature type="transmembrane region" description="Helical" evidence="9">
    <location>
        <begin position="120"/>
        <end position="138"/>
    </location>
</feature>
<dbReference type="PANTHER" id="PTHR11795">
    <property type="entry name" value="BRANCHED-CHAIN AMINO ACID TRANSPORT SYSTEM PERMEASE PROTEIN LIVH"/>
    <property type="match status" value="1"/>
</dbReference>
<sequence>MDVPNALMLTQDGIINGAIYGLLALALVIVFTVTRIVLVPLGAFVSFGALTLAVLETGERPATLWLLAALAVGAAVARLWRARRPAERCGLRQDLLVMLLPVLLAVALTELVHAFGGPQILRALLALLIVLPMGPHLYDLAYRPLAQAGPLALLLASVALHALLTGAGLVMFGAGSHRTTSLAESGLSLGPVSLGGQALVVLATTLMLGLALFLFFQRSLAGKALRASAVSRLGARLVAISPVQCAHVAFAMAAAIGALAGILASADTPLAHDTGFGIALKGFLAGLVGGLTSYPLAILGALCIGLAEGYAALAGGMGEVLVLALLLPVLLCRSWQNSRVAGESEE</sequence>
<evidence type="ECO:0000256" key="7">
    <source>
        <dbReference type="ARBA" id="ARBA00023136"/>
    </source>
</evidence>
<feature type="transmembrane region" description="Helical" evidence="9">
    <location>
        <begin position="283"/>
        <end position="304"/>
    </location>
</feature>
<keyword evidence="2" id="KW-0813">Transport</keyword>